<organism evidence="3 4">
    <name type="scientific">Geodermatophilus sabuli</name>
    <dbReference type="NCBI Taxonomy" id="1564158"/>
    <lineage>
        <taxon>Bacteria</taxon>
        <taxon>Bacillati</taxon>
        <taxon>Actinomycetota</taxon>
        <taxon>Actinomycetes</taxon>
        <taxon>Geodermatophilales</taxon>
        <taxon>Geodermatophilaceae</taxon>
        <taxon>Geodermatophilus</taxon>
    </lineage>
</organism>
<sequence length="84" mass="9410">MSRLSDVTTSVGVHEAKTHLSRLLERVAAGEEVEITNRGRVVARLVGPVRRRPNFGFDRGRVWIADDFDDPLPADLQRAIEGEE</sequence>
<reference evidence="3 4" key="1">
    <citation type="submission" date="2017-09" db="EMBL/GenBank/DDBJ databases">
        <authorList>
            <person name="Ehlers B."/>
            <person name="Leendertz F.H."/>
        </authorList>
    </citation>
    <scope>NUCLEOTIDE SEQUENCE [LARGE SCALE GENOMIC DNA]</scope>
    <source>
        <strain evidence="3 4">DSM 46844</strain>
    </source>
</reference>
<dbReference type="AlphaFoldDB" id="A0A285EAC9"/>
<dbReference type="Proteomes" id="UP000219514">
    <property type="component" value="Unassembled WGS sequence"/>
</dbReference>
<gene>
    <name evidence="3" type="ORF">SAMN06893097_103164</name>
</gene>
<dbReference type="Pfam" id="PF02604">
    <property type="entry name" value="PhdYeFM_antitox"/>
    <property type="match status" value="1"/>
</dbReference>
<comment type="similarity">
    <text evidence="1 2">Belongs to the phD/YefM antitoxin family.</text>
</comment>
<accession>A0A285EAC9</accession>
<proteinExistence type="inferred from homology"/>
<evidence type="ECO:0000256" key="1">
    <source>
        <dbReference type="ARBA" id="ARBA00009981"/>
    </source>
</evidence>
<dbReference type="InterPro" id="IPR036165">
    <property type="entry name" value="YefM-like_sf"/>
</dbReference>
<dbReference type="NCBIfam" id="TIGR01552">
    <property type="entry name" value="phd_fam"/>
    <property type="match status" value="1"/>
</dbReference>
<evidence type="ECO:0000256" key="2">
    <source>
        <dbReference type="RuleBase" id="RU362080"/>
    </source>
</evidence>
<name>A0A285EAC9_9ACTN</name>
<comment type="function">
    <text evidence="2">Antitoxin component of a type II toxin-antitoxin (TA) system.</text>
</comment>
<evidence type="ECO:0000313" key="3">
    <source>
        <dbReference type="EMBL" id="SNX95995.1"/>
    </source>
</evidence>
<evidence type="ECO:0000313" key="4">
    <source>
        <dbReference type="Proteomes" id="UP000219514"/>
    </source>
</evidence>
<dbReference type="InterPro" id="IPR051416">
    <property type="entry name" value="phD-YefM_TA_antitoxins"/>
</dbReference>
<dbReference type="SUPFAM" id="SSF143120">
    <property type="entry name" value="YefM-like"/>
    <property type="match status" value="1"/>
</dbReference>
<dbReference type="PANTHER" id="PTHR35377">
    <property type="entry name" value="ANTITOXIN VAPB49-RELATED-RELATED"/>
    <property type="match status" value="1"/>
</dbReference>
<dbReference type="InterPro" id="IPR006442">
    <property type="entry name" value="Antitoxin_Phd/YefM"/>
</dbReference>
<protein>
    <recommendedName>
        <fullName evidence="2">Antitoxin</fullName>
    </recommendedName>
</protein>
<dbReference type="EMBL" id="OBDO01000003">
    <property type="protein sequence ID" value="SNX95995.1"/>
    <property type="molecule type" value="Genomic_DNA"/>
</dbReference>
<keyword evidence="4" id="KW-1185">Reference proteome</keyword>
<dbReference type="Gene3D" id="3.40.1620.10">
    <property type="entry name" value="YefM-like domain"/>
    <property type="match status" value="1"/>
</dbReference>